<accession>A0A9Q3H0G8</accession>
<dbReference type="AlphaFoldDB" id="A0A9Q3H0G8"/>
<gene>
    <name evidence="2" type="ORF">O181_026938</name>
</gene>
<protein>
    <submittedName>
        <fullName evidence="2">Uncharacterized protein</fullName>
    </submittedName>
</protein>
<evidence type="ECO:0000313" key="2">
    <source>
        <dbReference type="EMBL" id="MBW0487223.1"/>
    </source>
</evidence>
<dbReference type="EMBL" id="AVOT02009035">
    <property type="protein sequence ID" value="MBW0487223.1"/>
    <property type="molecule type" value="Genomic_DNA"/>
</dbReference>
<dbReference type="Proteomes" id="UP000765509">
    <property type="component" value="Unassembled WGS sequence"/>
</dbReference>
<comment type="caution">
    <text evidence="2">The sequence shown here is derived from an EMBL/GenBank/DDBJ whole genome shotgun (WGS) entry which is preliminary data.</text>
</comment>
<dbReference type="OrthoDB" id="2516191at2759"/>
<organism evidence="2 3">
    <name type="scientific">Austropuccinia psidii MF-1</name>
    <dbReference type="NCBI Taxonomy" id="1389203"/>
    <lineage>
        <taxon>Eukaryota</taxon>
        <taxon>Fungi</taxon>
        <taxon>Dikarya</taxon>
        <taxon>Basidiomycota</taxon>
        <taxon>Pucciniomycotina</taxon>
        <taxon>Pucciniomycetes</taxon>
        <taxon>Pucciniales</taxon>
        <taxon>Sphaerophragmiaceae</taxon>
        <taxon>Austropuccinia</taxon>
    </lineage>
</organism>
<reference evidence="2" key="1">
    <citation type="submission" date="2021-03" db="EMBL/GenBank/DDBJ databases">
        <title>Draft genome sequence of rust myrtle Austropuccinia psidii MF-1, a brazilian biotype.</title>
        <authorList>
            <person name="Quecine M.C."/>
            <person name="Pachon D.M.R."/>
            <person name="Bonatelli M.L."/>
            <person name="Correr F.H."/>
            <person name="Franceschini L.M."/>
            <person name="Leite T.F."/>
            <person name="Margarido G.R.A."/>
            <person name="Almeida C.A."/>
            <person name="Ferrarezi J.A."/>
            <person name="Labate C.A."/>
        </authorList>
    </citation>
    <scope>NUCLEOTIDE SEQUENCE</scope>
    <source>
        <strain evidence="2">MF-1</strain>
    </source>
</reference>
<proteinExistence type="predicted"/>
<evidence type="ECO:0000313" key="3">
    <source>
        <dbReference type="Proteomes" id="UP000765509"/>
    </source>
</evidence>
<feature type="region of interest" description="Disordered" evidence="1">
    <location>
        <begin position="1"/>
        <end position="23"/>
    </location>
</feature>
<sequence length="152" mass="17000">MSNPSSAHPSNITQTTEDDYSDSGSLKIKVNQLTQTNLVQWKCHMTNYLNGCSYGCLFCAPSEKGKAMTKYQHKNRAGLAILWTTVSEELQGILLEIDELFLTTWNALGDACRKNSTVTICRALTRLTSLMYEPGSSLDSHIDLFLKMYASY</sequence>
<feature type="compositionally biased region" description="Polar residues" evidence="1">
    <location>
        <begin position="1"/>
        <end position="15"/>
    </location>
</feature>
<evidence type="ECO:0000256" key="1">
    <source>
        <dbReference type="SAM" id="MobiDB-lite"/>
    </source>
</evidence>
<keyword evidence="3" id="KW-1185">Reference proteome</keyword>
<name>A0A9Q3H0G8_9BASI</name>